<dbReference type="EC" id="1.1.1.102" evidence="9"/>
<evidence type="ECO:0000259" key="13">
    <source>
        <dbReference type="PROSITE" id="PS50206"/>
    </source>
</evidence>
<dbReference type="FunCoup" id="A0A3N4LQ67">
    <property type="interactions" value="84"/>
</dbReference>
<dbReference type="CDD" id="cd08939">
    <property type="entry name" value="KDSR-like_SDR_c"/>
    <property type="match status" value="1"/>
</dbReference>
<accession>A0A3N4LQ67</accession>
<dbReference type="GO" id="GO:0047560">
    <property type="term" value="F:3-dehydrosphinganine reductase activity"/>
    <property type="evidence" value="ECO:0007669"/>
    <property type="project" value="UniProtKB-EC"/>
</dbReference>
<dbReference type="PANTHER" id="PTHR43550:SF3">
    <property type="entry name" value="3-KETODIHYDROSPHINGOSINE REDUCTASE"/>
    <property type="match status" value="1"/>
</dbReference>
<comment type="catalytic activity">
    <reaction evidence="11">
        <text>sphinganine + NADP(+) = 3-oxosphinganine + NADPH + H(+)</text>
        <dbReference type="Rhea" id="RHEA:22640"/>
        <dbReference type="ChEBI" id="CHEBI:15378"/>
        <dbReference type="ChEBI" id="CHEBI:57783"/>
        <dbReference type="ChEBI" id="CHEBI:57817"/>
        <dbReference type="ChEBI" id="CHEBI:58299"/>
        <dbReference type="ChEBI" id="CHEBI:58349"/>
        <dbReference type="EC" id="1.1.1.102"/>
    </reaction>
    <physiologicalReaction direction="right-to-left" evidence="11">
        <dbReference type="Rhea" id="RHEA:22642"/>
    </physiologicalReaction>
</comment>
<comment type="pathway">
    <text evidence="3">Sphingolipid metabolism.</text>
</comment>
<evidence type="ECO:0000313" key="14">
    <source>
        <dbReference type="EMBL" id="RPB23808.1"/>
    </source>
</evidence>
<keyword evidence="7" id="KW-0560">Oxidoreductase</keyword>
<evidence type="ECO:0000256" key="2">
    <source>
        <dbReference type="ARBA" id="ARBA00004760"/>
    </source>
</evidence>
<dbReference type="STRING" id="1051890.A0A3N4LQ67"/>
<comment type="subcellular location">
    <subcellularLocation>
        <location evidence="1">Endoplasmic reticulum</location>
    </subcellularLocation>
</comment>
<dbReference type="PRINTS" id="PR00081">
    <property type="entry name" value="GDHRDH"/>
</dbReference>
<evidence type="ECO:0000313" key="15">
    <source>
        <dbReference type="Proteomes" id="UP000267821"/>
    </source>
</evidence>
<sequence length="315" mass="34216">MFPFTRKNQFPVKGRLVVITGGSQGMGLEVAKVLARKGANVVIVARGVEKLEKAMKEVEAEAVEGSGQKFKWCSGDLSVAGEVERVFAEVVEWGGVPDIVWTCAGAAHPGLFTEITSEILESQMRTNYFSAMHTAHSALRLMTSSPLPAGAPQRHLVFTASVLAFIPLAGYNPYTPAKAALRALADGLRQECLLYGIDVHCCFPATIYTPGYEFEQSVKPSLTKKLEEGDSGQTPVEVARVCVGKLEKGQSNVTTSLVGEALRATAWGGSRRGNVVVDTVWIWIVAVVWLIVGWDMERTVRRWGRENGYAGSKKD</sequence>
<evidence type="ECO:0000256" key="1">
    <source>
        <dbReference type="ARBA" id="ARBA00004240"/>
    </source>
</evidence>
<keyword evidence="5" id="KW-0521">NADP</keyword>
<dbReference type="GO" id="GO:0006666">
    <property type="term" value="P:3-keto-sphinganine metabolic process"/>
    <property type="evidence" value="ECO:0007669"/>
    <property type="project" value="InterPro"/>
</dbReference>
<dbReference type="InParanoid" id="A0A3N4LQ67"/>
<dbReference type="InterPro" id="IPR045022">
    <property type="entry name" value="KDSR-like"/>
</dbReference>
<keyword evidence="12" id="KW-0812">Transmembrane</keyword>
<feature type="transmembrane region" description="Helical" evidence="12">
    <location>
        <begin position="280"/>
        <end position="296"/>
    </location>
</feature>
<dbReference type="OrthoDB" id="10267115at2759"/>
<reference evidence="14 15" key="1">
    <citation type="journal article" date="2018" name="Nat. Ecol. Evol.">
        <title>Pezizomycetes genomes reveal the molecular basis of ectomycorrhizal truffle lifestyle.</title>
        <authorList>
            <person name="Murat C."/>
            <person name="Payen T."/>
            <person name="Noel B."/>
            <person name="Kuo A."/>
            <person name="Morin E."/>
            <person name="Chen J."/>
            <person name="Kohler A."/>
            <person name="Krizsan K."/>
            <person name="Balestrini R."/>
            <person name="Da Silva C."/>
            <person name="Montanini B."/>
            <person name="Hainaut M."/>
            <person name="Levati E."/>
            <person name="Barry K.W."/>
            <person name="Belfiori B."/>
            <person name="Cichocki N."/>
            <person name="Clum A."/>
            <person name="Dockter R.B."/>
            <person name="Fauchery L."/>
            <person name="Guy J."/>
            <person name="Iotti M."/>
            <person name="Le Tacon F."/>
            <person name="Lindquist E.A."/>
            <person name="Lipzen A."/>
            <person name="Malagnac F."/>
            <person name="Mello A."/>
            <person name="Molinier V."/>
            <person name="Miyauchi S."/>
            <person name="Poulain J."/>
            <person name="Riccioni C."/>
            <person name="Rubini A."/>
            <person name="Sitrit Y."/>
            <person name="Splivallo R."/>
            <person name="Traeger S."/>
            <person name="Wang M."/>
            <person name="Zifcakova L."/>
            <person name="Wipf D."/>
            <person name="Zambonelli A."/>
            <person name="Paolocci F."/>
            <person name="Nowrousian M."/>
            <person name="Ottonello S."/>
            <person name="Baldrian P."/>
            <person name="Spatafora J.W."/>
            <person name="Henrissat B."/>
            <person name="Nagy L.G."/>
            <person name="Aury J.M."/>
            <person name="Wincker P."/>
            <person name="Grigoriev I.V."/>
            <person name="Bonfante P."/>
            <person name="Martin F.M."/>
        </authorList>
    </citation>
    <scope>NUCLEOTIDE SEQUENCE [LARGE SCALE GENOMIC DNA]</scope>
    <source>
        <strain evidence="14 15">ATCC MYA-4762</strain>
    </source>
</reference>
<evidence type="ECO:0000256" key="4">
    <source>
        <dbReference type="ARBA" id="ARBA00022824"/>
    </source>
</evidence>
<dbReference type="EMBL" id="ML121544">
    <property type="protein sequence ID" value="RPB23808.1"/>
    <property type="molecule type" value="Genomic_DNA"/>
</dbReference>
<dbReference type="InterPro" id="IPR036291">
    <property type="entry name" value="NAD(P)-bd_dom_sf"/>
</dbReference>
<protein>
    <recommendedName>
        <fullName evidence="9">3-dehydrosphinganine reductase</fullName>
        <ecNumber evidence="9">1.1.1.102</ecNumber>
    </recommendedName>
</protein>
<comment type="pathway">
    <text evidence="2">Lipid metabolism; sphingolipid metabolism.</text>
</comment>
<keyword evidence="6" id="KW-0746">Sphingolipid metabolism</keyword>
<keyword evidence="15" id="KW-1185">Reference proteome</keyword>
<dbReference type="GO" id="GO:0030148">
    <property type="term" value="P:sphingolipid biosynthetic process"/>
    <property type="evidence" value="ECO:0007669"/>
    <property type="project" value="InterPro"/>
</dbReference>
<keyword evidence="4" id="KW-0256">Endoplasmic reticulum</keyword>
<name>A0A3N4LQ67_9PEZI</name>
<evidence type="ECO:0000256" key="6">
    <source>
        <dbReference type="ARBA" id="ARBA00022919"/>
    </source>
</evidence>
<evidence type="ECO:0000256" key="12">
    <source>
        <dbReference type="SAM" id="Phobius"/>
    </source>
</evidence>
<evidence type="ECO:0000256" key="3">
    <source>
        <dbReference type="ARBA" id="ARBA00004991"/>
    </source>
</evidence>
<dbReference type="PANTHER" id="PTHR43550">
    <property type="entry name" value="3-KETODIHYDROSPHINGOSINE REDUCTASE"/>
    <property type="match status" value="1"/>
</dbReference>
<evidence type="ECO:0000256" key="10">
    <source>
        <dbReference type="ARBA" id="ARBA00044737"/>
    </source>
</evidence>
<dbReference type="AlphaFoldDB" id="A0A3N4LQ67"/>
<organism evidence="14 15">
    <name type="scientific">Terfezia boudieri ATCC MYA-4762</name>
    <dbReference type="NCBI Taxonomy" id="1051890"/>
    <lineage>
        <taxon>Eukaryota</taxon>
        <taxon>Fungi</taxon>
        <taxon>Dikarya</taxon>
        <taxon>Ascomycota</taxon>
        <taxon>Pezizomycotina</taxon>
        <taxon>Pezizomycetes</taxon>
        <taxon>Pezizales</taxon>
        <taxon>Pezizaceae</taxon>
        <taxon>Terfezia</taxon>
    </lineage>
</organism>
<keyword evidence="12" id="KW-1133">Transmembrane helix</keyword>
<proteinExistence type="predicted"/>
<keyword evidence="12" id="KW-0472">Membrane</keyword>
<feature type="domain" description="Rhodanese" evidence="13">
    <location>
        <begin position="13"/>
        <end position="60"/>
    </location>
</feature>
<keyword evidence="8" id="KW-0443">Lipid metabolism</keyword>
<dbReference type="GO" id="GO:0005789">
    <property type="term" value="C:endoplasmic reticulum membrane"/>
    <property type="evidence" value="ECO:0007669"/>
    <property type="project" value="TreeGrafter"/>
</dbReference>
<evidence type="ECO:0000256" key="11">
    <source>
        <dbReference type="ARBA" id="ARBA00048930"/>
    </source>
</evidence>
<gene>
    <name evidence="14" type="ORF">L211DRAFT_785977</name>
</gene>
<dbReference type="SUPFAM" id="SSF51735">
    <property type="entry name" value="NAD(P)-binding Rossmann-fold domains"/>
    <property type="match status" value="1"/>
</dbReference>
<dbReference type="Pfam" id="PF00106">
    <property type="entry name" value="adh_short"/>
    <property type="match status" value="1"/>
</dbReference>
<evidence type="ECO:0000256" key="8">
    <source>
        <dbReference type="ARBA" id="ARBA00023098"/>
    </source>
</evidence>
<comment type="function">
    <text evidence="10">Catalyzes the reduction of 3'-oxosphinganine (3-ketodihydrosphingosine/KDS) to sphinganine (dihydrosphingosine/DHS), the second step of de novo sphingolipid biosynthesis.</text>
</comment>
<dbReference type="Proteomes" id="UP000267821">
    <property type="component" value="Unassembled WGS sequence"/>
</dbReference>
<dbReference type="InterPro" id="IPR002347">
    <property type="entry name" value="SDR_fam"/>
</dbReference>
<evidence type="ECO:0000256" key="7">
    <source>
        <dbReference type="ARBA" id="ARBA00023002"/>
    </source>
</evidence>
<dbReference type="Gene3D" id="3.40.50.720">
    <property type="entry name" value="NAD(P)-binding Rossmann-like Domain"/>
    <property type="match status" value="1"/>
</dbReference>
<dbReference type="PROSITE" id="PS50206">
    <property type="entry name" value="RHODANESE_3"/>
    <property type="match status" value="1"/>
</dbReference>
<evidence type="ECO:0000256" key="5">
    <source>
        <dbReference type="ARBA" id="ARBA00022857"/>
    </source>
</evidence>
<evidence type="ECO:0000256" key="9">
    <source>
        <dbReference type="ARBA" id="ARBA00026112"/>
    </source>
</evidence>
<dbReference type="InterPro" id="IPR001763">
    <property type="entry name" value="Rhodanese-like_dom"/>
</dbReference>